<evidence type="ECO:0000313" key="1">
    <source>
        <dbReference type="EMBL" id="GGU95601.1"/>
    </source>
</evidence>
<comment type="caution">
    <text evidence="1">The sequence shown here is derived from an EMBL/GenBank/DDBJ whole genome shotgun (WGS) entry which is preliminary data.</text>
</comment>
<name>A0ABQ2VNM3_9ACTN</name>
<organism evidence="1 2">
    <name type="scientific">Streptomyces albospinus</name>
    <dbReference type="NCBI Taxonomy" id="285515"/>
    <lineage>
        <taxon>Bacteria</taxon>
        <taxon>Bacillati</taxon>
        <taxon>Actinomycetota</taxon>
        <taxon>Actinomycetes</taxon>
        <taxon>Kitasatosporales</taxon>
        <taxon>Streptomycetaceae</taxon>
        <taxon>Streptomyces</taxon>
    </lineage>
</organism>
<sequence length="62" mass="6043">MRLAVDTMTINLSGRRGESLGPGGGARVLADVGFRDGVADDGGVVMDAMIGGAPGAGAGRGR</sequence>
<evidence type="ECO:0000313" key="2">
    <source>
        <dbReference type="Proteomes" id="UP000654471"/>
    </source>
</evidence>
<reference evidence="2" key="1">
    <citation type="journal article" date="2019" name="Int. J. Syst. Evol. Microbiol.">
        <title>The Global Catalogue of Microorganisms (GCM) 10K type strain sequencing project: providing services to taxonomists for standard genome sequencing and annotation.</title>
        <authorList>
            <consortium name="The Broad Institute Genomics Platform"/>
            <consortium name="The Broad Institute Genome Sequencing Center for Infectious Disease"/>
            <person name="Wu L."/>
            <person name="Ma J."/>
        </authorList>
    </citation>
    <scope>NUCLEOTIDE SEQUENCE [LARGE SCALE GENOMIC DNA]</scope>
    <source>
        <strain evidence="2">JCM 3399</strain>
    </source>
</reference>
<dbReference type="Proteomes" id="UP000654471">
    <property type="component" value="Unassembled WGS sequence"/>
</dbReference>
<gene>
    <name evidence="1" type="ORF">GCM10010211_73420</name>
</gene>
<keyword evidence="2" id="KW-1185">Reference proteome</keyword>
<proteinExistence type="predicted"/>
<accession>A0ABQ2VNM3</accession>
<protein>
    <submittedName>
        <fullName evidence="1">Uncharacterized protein</fullName>
    </submittedName>
</protein>
<dbReference type="EMBL" id="BMRP01000049">
    <property type="protein sequence ID" value="GGU95601.1"/>
    <property type="molecule type" value="Genomic_DNA"/>
</dbReference>